<dbReference type="AlphaFoldDB" id="D8QJ47"/>
<dbReference type="EMBL" id="GL377314">
    <property type="protein sequence ID" value="EFI92019.1"/>
    <property type="molecule type" value="Genomic_DNA"/>
</dbReference>
<reference evidence="1 2" key="1">
    <citation type="journal article" date="2010" name="Nat. Biotechnol.">
        <title>Genome sequence of the model mushroom Schizophyllum commune.</title>
        <authorList>
            <person name="Ohm R.A."/>
            <person name="de Jong J.F."/>
            <person name="Lugones L.G."/>
            <person name="Aerts A."/>
            <person name="Kothe E."/>
            <person name="Stajich J.E."/>
            <person name="de Vries R.P."/>
            <person name="Record E."/>
            <person name="Levasseur A."/>
            <person name="Baker S.E."/>
            <person name="Bartholomew K.A."/>
            <person name="Coutinho P.M."/>
            <person name="Erdmann S."/>
            <person name="Fowler T.J."/>
            <person name="Gathman A.C."/>
            <person name="Lombard V."/>
            <person name="Henrissat B."/>
            <person name="Knabe N."/>
            <person name="Kuees U."/>
            <person name="Lilly W.W."/>
            <person name="Lindquist E."/>
            <person name="Lucas S."/>
            <person name="Magnuson J.K."/>
            <person name="Piumi F."/>
            <person name="Raudaskoski M."/>
            <person name="Salamov A."/>
            <person name="Schmutz J."/>
            <person name="Schwarze F.W.M.R."/>
            <person name="vanKuyk P.A."/>
            <person name="Horton J.S."/>
            <person name="Grigoriev I.V."/>
            <person name="Woesten H.A.B."/>
        </authorList>
    </citation>
    <scope>NUCLEOTIDE SEQUENCE [LARGE SCALE GENOMIC DNA]</scope>
    <source>
        <strain evidence="2">H4-8 / FGSC 9210</strain>
    </source>
</reference>
<name>D8QJ47_SCHCM</name>
<organism evidence="2">
    <name type="scientific">Schizophyllum commune (strain H4-8 / FGSC 9210)</name>
    <name type="common">Split gill fungus</name>
    <dbReference type="NCBI Taxonomy" id="578458"/>
    <lineage>
        <taxon>Eukaryota</taxon>
        <taxon>Fungi</taxon>
        <taxon>Dikarya</taxon>
        <taxon>Basidiomycota</taxon>
        <taxon>Agaricomycotina</taxon>
        <taxon>Agaricomycetes</taxon>
        <taxon>Agaricomycetidae</taxon>
        <taxon>Agaricales</taxon>
        <taxon>Schizophyllaceae</taxon>
        <taxon>Schizophyllum</taxon>
    </lineage>
</organism>
<keyword evidence="2" id="KW-1185">Reference proteome</keyword>
<dbReference type="Proteomes" id="UP000007431">
    <property type="component" value="Unassembled WGS sequence"/>
</dbReference>
<dbReference type="HOGENOM" id="CLU_2321689_0_0_1"/>
<gene>
    <name evidence="1" type="ORF">SCHCODRAFT_86156</name>
</gene>
<dbReference type="VEuPathDB" id="FungiDB:SCHCODRAFT_02672687"/>
<sequence length="99" mass="10629">MGDQPFVRQGGGMRRADDTVRATRRGATVIVRPALAASVLPLNVLARDSYCMREAALGVIAGLSLGESVLLLSFGYHQAMFEGTGPNFEGGTERCWQKT</sequence>
<evidence type="ECO:0000313" key="2">
    <source>
        <dbReference type="Proteomes" id="UP000007431"/>
    </source>
</evidence>
<accession>D8QJ47</accession>
<proteinExistence type="predicted"/>
<protein>
    <submittedName>
        <fullName evidence="1">Expressed protein</fullName>
    </submittedName>
</protein>
<dbReference type="InParanoid" id="D8QJ47"/>
<evidence type="ECO:0000313" key="1">
    <source>
        <dbReference type="EMBL" id="EFI92019.1"/>
    </source>
</evidence>